<dbReference type="EMBL" id="ACYH01000031">
    <property type="protein sequence ID" value="EEV20543.1"/>
    <property type="molecule type" value="Genomic_DNA"/>
</dbReference>
<dbReference type="Proteomes" id="UP000004509">
    <property type="component" value="Unassembled WGS sequence"/>
</dbReference>
<dbReference type="AlphaFoldDB" id="C8PPU3"/>
<protein>
    <submittedName>
        <fullName evidence="1">Uncharacterized protein</fullName>
    </submittedName>
</protein>
<dbReference type="STRING" id="596324.TREVI0001_1403"/>
<proteinExistence type="predicted"/>
<gene>
    <name evidence="1" type="ORF">TREVI0001_1403</name>
</gene>
<reference evidence="1 2" key="1">
    <citation type="submission" date="2009-07" db="EMBL/GenBank/DDBJ databases">
        <authorList>
            <person name="Madupu R."/>
            <person name="Sebastian Y."/>
            <person name="Durkin A.S."/>
            <person name="Torralba M."/>
            <person name="Methe B."/>
            <person name="Sutton G.G."/>
            <person name="Strausberg R.L."/>
            <person name="Nelson K.E."/>
        </authorList>
    </citation>
    <scope>NUCLEOTIDE SEQUENCE [LARGE SCALE GENOMIC DNA]</scope>
    <source>
        <strain evidence="1 2">ATCC 35580</strain>
    </source>
</reference>
<sequence>MYLHCLFSKGLRKGIYRAPLLTILNVHESTFLTVCPLRFSAYLE</sequence>
<comment type="caution">
    <text evidence="1">The sequence shown here is derived from an EMBL/GenBank/DDBJ whole genome shotgun (WGS) entry which is preliminary data.</text>
</comment>
<evidence type="ECO:0000313" key="1">
    <source>
        <dbReference type="EMBL" id="EEV20543.1"/>
    </source>
</evidence>
<organism evidence="1 2">
    <name type="scientific">Treponema vincentii ATCC 35580</name>
    <dbReference type="NCBI Taxonomy" id="596324"/>
    <lineage>
        <taxon>Bacteria</taxon>
        <taxon>Pseudomonadati</taxon>
        <taxon>Spirochaetota</taxon>
        <taxon>Spirochaetia</taxon>
        <taxon>Spirochaetales</taxon>
        <taxon>Treponemataceae</taxon>
        <taxon>Treponema</taxon>
    </lineage>
</organism>
<evidence type="ECO:0000313" key="2">
    <source>
        <dbReference type="Proteomes" id="UP000004509"/>
    </source>
</evidence>
<accession>C8PPU3</accession>
<name>C8PPU3_9SPIR</name>